<dbReference type="PANTHER" id="PTHR31719">
    <property type="entry name" value="NAC TRANSCRIPTION FACTOR 56"/>
    <property type="match status" value="1"/>
</dbReference>
<dbReference type="Proteomes" id="UP001141806">
    <property type="component" value="Unassembled WGS sequence"/>
</dbReference>
<evidence type="ECO:0000313" key="8">
    <source>
        <dbReference type="Proteomes" id="UP001141806"/>
    </source>
</evidence>
<dbReference type="GO" id="GO:0003677">
    <property type="term" value="F:DNA binding"/>
    <property type="evidence" value="ECO:0007669"/>
    <property type="project" value="UniProtKB-KW"/>
</dbReference>
<protein>
    <recommendedName>
        <fullName evidence="6">NAC domain-containing protein</fullName>
    </recommendedName>
</protein>
<name>A0A9Q0L2I9_9MAGN</name>
<dbReference type="InterPro" id="IPR003441">
    <property type="entry name" value="NAC-dom"/>
</dbReference>
<dbReference type="PANTHER" id="PTHR31719:SF160">
    <property type="entry name" value="NAC TRANSCRIPTION FACTOR 29-LIKE"/>
    <property type="match status" value="1"/>
</dbReference>
<dbReference type="InterPro" id="IPR036093">
    <property type="entry name" value="NAC_dom_sf"/>
</dbReference>
<dbReference type="Pfam" id="PF02365">
    <property type="entry name" value="NAM"/>
    <property type="match status" value="1"/>
</dbReference>
<keyword evidence="1" id="KW-0805">Transcription regulation</keyword>
<keyword evidence="2" id="KW-0238">DNA-binding</keyword>
<feature type="compositionally biased region" description="Polar residues" evidence="5">
    <location>
        <begin position="293"/>
        <end position="309"/>
    </location>
</feature>
<feature type="region of interest" description="Disordered" evidence="5">
    <location>
        <begin position="292"/>
        <end position="315"/>
    </location>
</feature>
<dbReference type="EMBL" id="JAMYWD010000001">
    <property type="protein sequence ID" value="KAJ4981303.1"/>
    <property type="molecule type" value="Genomic_DNA"/>
</dbReference>
<evidence type="ECO:0000313" key="7">
    <source>
        <dbReference type="EMBL" id="KAJ4981303.1"/>
    </source>
</evidence>
<keyword evidence="4" id="KW-0539">Nucleus</keyword>
<proteinExistence type="predicted"/>
<sequence>MSSLPSATSSSRRLPPSSPAVAVEEINQIDQNENINVAAVQEYVRSEAAAATEAEMDEEDDYDYNDAYFNSFPSGFRFCPHDYELIVHYLQKKIMKQQLPINRIREVEFYNYEPEYLAQNQVEDVDVQNGNGIGYGFEGNENSVPANVPNNSNFSETTNNFNDNEMEANGNSVPANAPNNFNFAETTNNFNDNEMEANGNSVPANAPNNFNFAETTNNFNDDEVEAYIGSINLPDEYDNSLQNILDPLPSNSYHQCNLAPLPCEQGNCDFIPEYDFVNTDYMNDGYNFDIVEDQNQNSNGMPSSPTNYPDDSPKY</sequence>
<evidence type="ECO:0000256" key="2">
    <source>
        <dbReference type="ARBA" id="ARBA00023125"/>
    </source>
</evidence>
<evidence type="ECO:0000256" key="1">
    <source>
        <dbReference type="ARBA" id="ARBA00023015"/>
    </source>
</evidence>
<dbReference type="SUPFAM" id="SSF101941">
    <property type="entry name" value="NAC domain"/>
    <property type="match status" value="1"/>
</dbReference>
<evidence type="ECO:0000256" key="3">
    <source>
        <dbReference type="ARBA" id="ARBA00023163"/>
    </source>
</evidence>
<evidence type="ECO:0000256" key="4">
    <source>
        <dbReference type="ARBA" id="ARBA00023242"/>
    </source>
</evidence>
<dbReference type="AlphaFoldDB" id="A0A9Q0L2I9"/>
<evidence type="ECO:0000259" key="6">
    <source>
        <dbReference type="Pfam" id="PF02365"/>
    </source>
</evidence>
<dbReference type="Gene3D" id="2.170.150.80">
    <property type="entry name" value="NAC domain"/>
    <property type="match status" value="1"/>
</dbReference>
<gene>
    <name evidence="7" type="ORF">NE237_032140</name>
</gene>
<feature type="domain" description="NAC" evidence="6">
    <location>
        <begin position="73"/>
        <end position="121"/>
    </location>
</feature>
<keyword evidence="8" id="KW-1185">Reference proteome</keyword>
<keyword evidence="3" id="KW-0804">Transcription</keyword>
<organism evidence="7 8">
    <name type="scientific">Protea cynaroides</name>
    <dbReference type="NCBI Taxonomy" id="273540"/>
    <lineage>
        <taxon>Eukaryota</taxon>
        <taxon>Viridiplantae</taxon>
        <taxon>Streptophyta</taxon>
        <taxon>Embryophyta</taxon>
        <taxon>Tracheophyta</taxon>
        <taxon>Spermatophyta</taxon>
        <taxon>Magnoliopsida</taxon>
        <taxon>Proteales</taxon>
        <taxon>Proteaceae</taxon>
        <taxon>Protea</taxon>
    </lineage>
</organism>
<dbReference type="GO" id="GO:0006355">
    <property type="term" value="P:regulation of DNA-templated transcription"/>
    <property type="evidence" value="ECO:0007669"/>
    <property type="project" value="InterPro"/>
</dbReference>
<evidence type="ECO:0000256" key="5">
    <source>
        <dbReference type="SAM" id="MobiDB-lite"/>
    </source>
</evidence>
<comment type="caution">
    <text evidence="7">The sequence shown here is derived from an EMBL/GenBank/DDBJ whole genome shotgun (WGS) entry which is preliminary data.</text>
</comment>
<accession>A0A9Q0L2I9</accession>
<reference evidence="7" key="1">
    <citation type="journal article" date="2023" name="Plant J.">
        <title>The genome of the king protea, Protea cynaroides.</title>
        <authorList>
            <person name="Chang J."/>
            <person name="Duong T.A."/>
            <person name="Schoeman C."/>
            <person name="Ma X."/>
            <person name="Roodt D."/>
            <person name="Barker N."/>
            <person name="Li Z."/>
            <person name="Van de Peer Y."/>
            <person name="Mizrachi E."/>
        </authorList>
    </citation>
    <scope>NUCLEOTIDE SEQUENCE</scope>
    <source>
        <tissue evidence="7">Young leaves</tissue>
    </source>
</reference>